<dbReference type="EMBL" id="BSTI01000037">
    <property type="protein sequence ID" value="GLY71486.1"/>
    <property type="molecule type" value="Genomic_DNA"/>
</dbReference>
<feature type="domain" description="DUF1707" evidence="1">
    <location>
        <begin position="10"/>
        <end position="62"/>
    </location>
</feature>
<accession>A0A9W6R8V6</accession>
<evidence type="ECO:0008006" key="5">
    <source>
        <dbReference type="Google" id="ProtNLM"/>
    </source>
</evidence>
<evidence type="ECO:0000313" key="3">
    <source>
        <dbReference type="EMBL" id="GLY71486.1"/>
    </source>
</evidence>
<dbReference type="PANTHER" id="PTHR40763:SF4">
    <property type="entry name" value="DUF1707 DOMAIN-CONTAINING PROTEIN"/>
    <property type="match status" value="1"/>
</dbReference>
<sequence>MTEPTEQPAMRASNADRERVAQILHNALSEGRITVQELEERLDAVYAAKTLAELDPPVADLPAVSAGAVVPSATRTPAIDSRIGGTPGSATSIAIMSSSSRKGNWVVPAQHNSFSFWGSVEIDLRDARFAERVSTITAVSIMGSIEITVPDDVVVEVSGIGFMGAFESKDHRDASQPPPGAPVVRVNGLAFWGAVEVTRKPRRKEIRG</sequence>
<feature type="domain" description="Cell wall-active antibiotics response LiaF-like C-terminal" evidence="2">
    <location>
        <begin position="105"/>
        <end position="173"/>
    </location>
</feature>
<proteinExistence type="predicted"/>
<name>A0A9W6R8V6_9PSEU</name>
<reference evidence="3" key="1">
    <citation type="submission" date="2023-03" db="EMBL/GenBank/DDBJ databases">
        <title>Amycolatopsis taiwanensis NBRC 103393.</title>
        <authorList>
            <person name="Ichikawa N."/>
            <person name="Sato H."/>
            <person name="Tonouchi N."/>
        </authorList>
    </citation>
    <scope>NUCLEOTIDE SEQUENCE</scope>
    <source>
        <strain evidence="3">NBRC 103393</strain>
    </source>
</reference>
<gene>
    <name evidence="3" type="ORF">Atai01_81050</name>
</gene>
<dbReference type="Pfam" id="PF09922">
    <property type="entry name" value="LiaF-like_C"/>
    <property type="match status" value="1"/>
</dbReference>
<keyword evidence="4" id="KW-1185">Reference proteome</keyword>
<dbReference type="InterPro" id="IPR012551">
    <property type="entry name" value="DUF1707_SHOCT-like"/>
</dbReference>
<organism evidence="3 4">
    <name type="scientific">Amycolatopsis taiwanensis</name>
    <dbReference type="NCBI Taxonomy" id="342230"/>
    <lineage>
        <taxon>Bacteria</taxon>
        <taxon>Bacillati</taxon>
        <taxon>Actinomycetota</taxon>
        <taxon>Actinomycetes</taxon>
        <taxon>Pseudonocardiales</taxon>
        <taxon>Pseudonocardiaceae</taxon>
        <taxon>Amycolatopsis</taxon>
    </lineage>
</organism>
<evidence type="ECO:0000313" key="4">
    <source>
        <dbReference type="Proteomes" id="UP001165136"/>
    </source>
</evidence>
<dbReference type="Proteomes" id="UP001165136">
    <property type="component" value="Unassembled WGS sequence"/>
</dbReference>
<comment type="caution">
    <text evidence="3">The sequence shown here is derived from an EMBL/GenBank/DDBJ whole genome shotgun (WGS) entry which is preliminary data.</text>
</comment>
<dbReference type="PANTHER" id="PTHR40763">
    <property type="entry name" value="MEMBRANE PROTEIN-RELATED"/>
    <property type="match status" value="1"/>
</dbReference>
<evidence type="ECO:0000259" key="2">
    <source>
        <dbReference type="Pfam" id="PF09922"/>
    </source>
</evidence>
<dbReference type="InterPro" id="IPR024425">
    <property type="entry name" value="LiaF-like_C"/>
</dbReference>
<evidence type="ECO:0000259" key="1">
    <source>
        <dbReference type="Pfam" id="PF08044"/>
    </source>
</evidence>
<dbReference type="Pfam" id="PF08044">
    <property type="entry name" value="DUF1707"/>
    <property type="match status" value="1"/>
</dbReference>
<protein>
    <recommendedName>
        <fullName evidence="5">Cell wall-active antibiotics response LiaF-like C-terminal domain-containing protein</fullName>
    </recommendedName>
</protein>
<dbReference type="AlphaFoldDB" id="A0A9W6R8V6"/>